<dbReference type="AlphaFoldDB" id="A0A0F9EBF3"/>
<accession>A0A0F9EBF3</accession>
<dbReference type="InterPro" id="IPR050553">
    <property type="entry name" value="Thioredoxin_ResA/DsbE_sf"/>
</dbReference>
<dbReference type="CDD" id="cd02966">
    <property type="entry name" value="TlpA_like_family"/>
    <property type="match status" value="1"/>
</dbReference>
<evidence type="ECO:0000259" key="5">
    <source>
        <dbReference type="PROSITE" id="PS51352"/>
    </source>
</evidence>
<keyword evidence="2" id="KW-0201">Cytochrome c-type biogenesis</keyword>
<dbReference type="GO" id="GO:0017004">
    <property type="term" value="P:cytochrome complex assembly"/>
    <property type="evidence" value="ECO:0007669"/>
    <property type="project" value="UniProtKB-KW"/>
</dbReference>
<dbReference type="SUPFAM" id="SSF52833">
    <property type="entry name" value="Thioredoxin-like"/>
    <property type="match status" value="1"/>
</dbReference>
<organism evidence="6">
    <name type="scientific">marine sediment metagenome</name>
    <dbReference type="NCBI Taxonomy" id="412755"/>
    <lineage>
        <taxon>unclassified sequences</taxon>
        <taxon>metagenomes</taxon>
        <taxon>ecological metagenomes</taxon>
    </lineage>
</organism>
<dbReference type="GO" id="GO:0016491">
    <property type="term" value="F:oxidoreductase activity"/>
    <property type="evidence" value="ECO:0007669"/>
    <property type="project" value="InterPro"/>
</dbReference>
<keyword evidence="4" id="KW-0676">Redox-active center</keyword>
<dbReference type="PANTHER" id="PTHR42852:SF6">
    <property type="entry name" value="THIOL:DISULFIDE INTERCHANGE PROTEIN DSBE"/>
    <property type="match status" value="1"/>
</dbReference>
<dbReference type="GO" id="GO:0016209">
    <property type="term" value="F:antioxidant activity"/>
    <property type="evidence" value="ECO:0007669"/>
    <property type="project" value="InterPro"/>
</dbReference>
<evidence type="ECO:0000313" key="6">
    <source>
        <dbReference type="EMBL" id="KKL71368.1"/>
    </source>
</evidence>
<gene>
    <name evidence="6" type="ORF">LCGC14_2095620</name>
</gene>
<dbReference type="PANTHER" id="PTHR42852">
    <property type="entry name" value="THIOL:DISULFIDE INTERCHANGE PROTEIN DSBE"/>
    <property type="match status" value="1"/>
</dbReference>
<comment type="subcellular location">
    <subcellularLocation>
        <location evidence="1">Cell envelope</location>
    </subcellularLocation>
</comment>
<sequence length="149" mass="16057">MWTVWEGSCYNLRVPFDPLGGDQVMKTAWCVAIVAIVIGACSIGRAFGAEEAAGTDAWSASRLGKTRLGKVWMGPDVVSEDLRGQVVLMEFWGYRCGPCIASMPHLVKLNTKYRRRGLVVIGAHAQGPAKAAAVAIASARKVNYTILSM</sequence>
<dbReference type="Gene3D" id="3.40.30.10">
    <property type="entry name" value="Glutaredoxin"/>
    <property type="match status" value="1"/>
</dbReference>
<reference evidence="6" key="1">
    <citation type="journal article" date="2015" name="Nature">
        <title>Complex archaea that bridge the gap between prokaryotes and eukaryotes.</title>
        <authorList>
            <person name="Spang A."/>
            <person name="Saw J.H."/>
            <person name="Jorgensen S.L."/>
            <person name="Zaremba-Niedzwiedzka K."/>
            <person name="Martijn J."/>
            <person name="Lind A.E."/>
            <person name="van Eijk R."/>
            <person name="Schleper C."/>
            <person name="Guy L."/>
            <person name="Ettema T.J."/>
        </authorList>
    </citation>
    <scope>NUCLEOTIDE SEQUENCE</scope>
</reference>
<dbReference type="PROSITE" id="PS51352">
    <property type="entry name" value="THIOREDOXIN_2"/>
    <property type="match status" value="1"/>
</dbReference>
<dbReference type="InterPro" id="IPR013766">
    <property type="entry name" value="Thioredoxin_domain"/>
</dbReference>
<dbReference type="InterPro" id="IPR000866">
    <property type="entry name" value="AhpC/TSA"/>
</dbReference>
<evidence type="ECO:0000256" key="4">
    <source>
        <dbReference type="ARBA" id="ARBA00023284"/>
    </source>
</evidence>
<dbReference type="InterPro" id="IPR036249">
    <property type="entry name" value="Thioredoxin-like_sf"/>
</dbReference>
<protein>
    <recommendedName>
        <fullName evidence="5">Thioredoxin domain-containing protein</fullName>
    </recommendedName>
</protein>
<comment type="caution">
    <text evidence="6">The sequence shown here is derived from an EMBL/GenBank/DDBJ whole genome shotgun (WGS) entry which is preliminary data.</text>
</comment>
<evidence type="ECO:0000256" key="3">
    <source>
        <dbReference type="ARBA" id="ARBA00023157"/>
    </source>
</evidence>
<dbReference type="Pfam" id="PF00578">
    <property type="entry name" value="AhpC-TSA"/>
    <property type="match status" value="1"/>
</dbReference>
<feature type="domain" description="Thioredoxin" evidence="5">
    <location>
        <begin position="51"/>
        <end position="149"/>
    </location>
</feature>
<dbReference type="GO" id="GO:0030313">
    <property type="term" value="C:cell envelope"/>
    <property type="evidence" value="ECO:0007669"/>
    <property type="project" value="UniProtKB-SubCell"/>
</dbReference>
<dbReference type="EMBL" id="LAZR01025615">
    <property type="protein sequence ID" value="KKL71368.1"/>
    <property type="molecule type" value="Genomic_DNA"/>
</dbReference>
<evidence type="ECO:0000256" key="2">
    <source>
        <dbReference type="ARBA" id="ARBA00022748"/>
    </source>
</evidence>
<proteinExistence type="predicted"/>
<evidence type="ECO:0000256" key="1">
    <source>
        <dbReference type="ARBA" id="ARBA00004196"/>
    </source>
</evidence>
<keyword evidence="3" id="KW-1015">Disulfide bond</keyword>
<name>A0A0F9EBF3_9ZZZZ</name>
<feature type="non-terminal residue" evidence="6">
    <location>
        <position position="149"/>
    </location>
</feature>